<keyword evidence="3" id="KW-1185">Reference proteome</keyword>
<name>A0ABT8DC35_9RHOB</name>
<dbReference type="EMBL" id="JAUFRC010000004">
    <property type="protein sequence ID" value="MDN3714348.1"/>
    <property type="molecule type" value="Genomic_DNA"/>
</dbReference>
<dbReference type="InterPro" id="IPR036866">
    <property type="entry name" value="RibonucZ/Hydroxyglut_hydro"/>
</dbReference>
<dbReference type="Proteomes" id="UP001243846">
    <property type="component" value="Unassembled WGS sequence"/>
</dbReference>
<evidence type="ECO:0000313" key="3">
    <source>
        <dbReference type="Proteomes" id="UP001243846"/>
    </source>
</evidence>
<reference evidence="3" key="1">
    <citation type="journal article" date="2019" name="Int. J. Syst. Evol. Microbiol.">
        <title>The Global Catalogue of Microorganisms (GCM) 10K type strain sequencing project: providing services to taxonomists for standard genome sequencing and annotation.</title>
        <authorList>
            <consortium name="The Broad Institute Genomics Platform"/>
            <consortium name="The Broad Institute Genome Sequencing Center for Infectious Disease"/>
            <person name="Wu L."/>
            <person name="Ma J."/>
        </authorList>
    </citation>
    <scope>NUCLEOTIDE SEQUENCE [LARGE SCALE GENOMIC DNA]</scope>
    <source>
        <strain evidence="3">CECT 8482</strain>
    </source>
</reference>
<gene>
    <name evidence="2" type="ORF">QWZ10_25655</name>
</gene>
<feature type="domain" description="Metallo-beta-lactamase" evidence="1">
    <location>
        <begin position="14"/>
        <end position="187"/>
    </location>
</feature>
<protein>
    <submittedName>
        <fullName evidence="2">MBL fold metallo-hydrolase</fullName>
    </submittedName>
</protein>
<dbReference type="SMART" id="SM00849">
    <property type="entry name" value="Lactamase_B"/>
    <property type="match status" value="1"/>
</dbReference>
<evidence type="ECO:0000313" key="2">
    <source>
        <dbReference type="EMBL" id="MDN3714348.1"/>
    </source>
</evidence>
<dbReference type="InterPro" id="IPR001279">
    <property type="entry name" value="Metallo-B-lactamas"/>
</dbReference>
<dbReference type="Pfam" id="PF00753">
    <property type="entry name" value="Lactamase_B"/>
    <property type="match status" value="1"/>
</dbReference>
<proteinExistence type="predicted"/>
<organism evidence="2 3">
    <name type="scientific">Paracoccus cavernae</name>
    <dbReference type="NCBI Taxonomy" id="1571207"/>
    <lineage>
        <taxon>Bacteria</taxon>
        <taxon>Pseudomonadati</taxon>
        <taxon>Pseudomonadota</taxon>
        <taxon>Alphaproteobacteria</taxon>
        <taxon>Rhodobacterales</taxon>
        <taxon>Paracoccaceae</taxon>
        <taxon>Paracoccus</taxon>
    </lineage>
</organism>
<sequence length="404" mass="43774">MAVLTAFSGLGGKSPAAFLLEIAGRRILLDLGEGPTPGQRPDLEGIGRVDAIFLSHAHIDHVGAIDLWPELGRPPVYATRATFDALPLLGLHLPPEACRDLPLQGPARLLDLPVTVGRNGHAMGGIWLHLPAEGGALYMGDWSRDPGFCPSTHPPADLVITDLSYGERDQTLVDQVQVLADSIRPGMVLPVPILGRGADIALRLSGLGFAPAICPQIRTEMQGALPELRQIATAAEARAGDLIIAADTERPGDLVSCLIADPRDWRFIFTGHVAPGSAAAELVAAGRATRQNWNVHPRARDQIWLAEVTRAKHLIPAFGALDAALNLQRHWPRSGDRAGPYRQKKAEPMLVEETTRERAENDAPILVPVHELTLPEGRICRLYVGNLTEPKTARRCWLRGLPHR</sequence>
<evidence type="ECO:0000259" key="1">
    <source>
        <dbReference type="SMART" id="SM00849"/>
    </source>
</evidence>
<accession>A0ABT8DC35</accession>
<comment type="caution">
    <text evidence="2">The sequence shown here is derived from an EMBL/GenBank/DDBJ whole genome shotgun (WGS) entry which is preliminary data.</text>
</comment>
<dbReference type="SUPFAM" id="SSF56281">
    <property type="entry name" value="Metallo-hydrolase/oxidoreductase"/>
    <property type="match status" value="1"/>
</dbReference>
<dbReference type="Gene3D" id="3.60.15.10">
    <property type="entry name" value="Ribonuclease Z/Hydroxyacylglutathione hydrolase-like"/>
    <property type="match status" value="1"/>
</dbReference>